<keyword evidence="2" id="KW-1185">Reference proteome</keyword>
<organism evidence="1 2">
    <name type="scientific">Phytophthora lilii</name>
    <dbReference type="NCBI Taxonomy" id="2077276"/>
    <lineage>
        <taxon>Eukaryota</taxon>
        <taxon>Sar</taxon>
        <taxon>Stramenopiles</taxon>
        <taxon>Oomycota</taxon>
        <taxon>Peronosporomycetes</taxon>
        <taxon>Peronosporales</taxon>
        <taxon>Peronosporaceae</taxon>
        <taxon>Phytophthora</taxon>
    </lineage>
</organism>
<dbReference type="InterPro" id="IPR011990">
    <property type="entry name" value="TPR-like_helical_dom_sf"/>
</dbReference>
<gene>
    <name evidence="1" type="ORF">Plil01_000545100</name>
</gene>
<name>A0A9W6TMJ7_9STRA</name>
<sequence length="623" mass="70707">MATLNRQEGASLSFLSEESTAAYAQALEDRHRGRYQNAVDTLESIIEQEGDSEKLWAELALTQFQLWEAHVRALHMPSILDLSTASASKRPRGNAADPKPLHTLLLQEAYSTFLIAMEYPGSKSNPDMLLPLARLYIEFGSYRGALAVCTLLVEGYPTSPHLNEAIFLSALTASALGRHRESAQYFQYLAEGQGPSSMLPYRLAIYQFSLLAALELAHVPGMRTLERETYTQAYKALVALPPVLPSEKTAHKLYTTSRKNEEQRTLLWCRDVQTWLDLAQRLSGPANAPHFVLLALREAHRRSKPALGDFPAAKLLLEGASQLRIGDNVAAEKVIGEALVQLPRDTYYSARHERFLLEICSTLWRAQFTLEHESAAQLQVFIRRRWRLMKWRIGVAHVLEQRRHAMALRIQCSWRAYTARCQLTLLREQQREKEALANLAMGEQDDRLILLRLDAAARKIQSLLHIARDKRTLRSLRARKIERDALLARFAGRQTKLGKLGVFRRWRSFASTQKQERLDATITIQRQVLQSPFKSTFEVRWRDDSLNDSVHVVDEHSIFSANSLAQTKSRFCKQDLTYFVSTFKSTIIGEMGLSYSFRPSFGASAAAKDSIVDAQQKRLPTGK</sequence>
<reference evidence="1" key="1">
    <citation type="submission" date="2023-04" db="EMBL/GenBank/DDBJ databases">
        <title>Phytophthora lilii NBRC 32176.</title>
        <authorList>
            <person name="Ichikawa N."/>
            <person name="Sato H."/>
            <person name="Tonouchi N."/>
        </authorList>
    </citation>
    <scope>NUCLEOTIDE SEQUENCE</scope>
    <source>
        <strain evidence="1">NBRC 32176</strain>
    </source>
</reference>
<dbReference type="PROSITE" id="PS50096">
    <property type="entry name" value="IQ"/>
    <property type="match status" value="1"/>
</dbReference>
<dbReference type="OrthoDB" id="76105at2759"/>
<dbReference type="SUPFAM" id="SSF48452">
    <property type="entry name" value="TPR-like"/>
    <property type="match status" value="1"/>
</dbReference>
<dbReference type="Gene3D" id="1.25.40.10">
    <property type="entry name" value="Tetratricopeptide repeat domain"/>
    <property type="match status" value="1"/>
</dbReference>
<protein>
    <submittedName>
        <fullName evidence="1">Unnamed protein product</fullName>
    </submittedName>
</protein>
<accession>A0A9W6TMJ7</accession>
<dbReference type="AlphaFoldDB" id="A0A9W6TMJ7"/>
<dbReference type="EMBL" id="BSXW01000229">
    <property type="protein sequence ID" value="GMF15691.1"/>
    <property type="molecule type" value="Genomic_DNA"/>
</dbReference>
<dbReference type="Proteomes" id="UP001165083">
    <property type="component" value="Unassembled WGS sequence"/>
</dbReference>
<evidence type="ECO:0000313" key="1">
    <source>
        <dbReference type="EMBL" id="GMF15691.1"/>
    </source>
</evidence>
<proteinExistence type="predicted"/>
<evidence type="ECO:0000313" key="2">
    <source>
        <dbReference type="Proteomes" id="UP001165083"/>
    </source>
</evidence>
<comment type="caution">
    <text evidence="1">The sequence shown here is derived from an EMBL/GenBank/DDBJ whole genome shotgun (WGS) entry which is preliminary data.</text>
</comment>